<dbReference type="SUPFAM" id="SSF51735">
    <property type="entry name" value="NAD(P)-binding Rossmann-fold domains"/>
    <property type="match status" value="1"/>
</dbReference>
<dbReference type="Gene3D" id="3.40.50.720">
    <property type="entry name" value="NAD(P)-binding Rossmann-like Domain"/>
    <property type="match status" value="1"/>
</dbReference>
<dbReference type="EMBL" id="JBHSBI010000002">
    <property type="protein sequence ID" value="MFC4006322.1"/>
    <property type="molecule type" value="Genomic_DNA"/>
</dbReference>
<dbReference type="Proteomes" id="UP001595851">
    <property type="component" value="Unassembled WGS sequence"/>
</dbReference>
<name>A0ABV8G0Z3_9ACTN</name>
<dbReference type="RefSeq" id="WP_379526487.1">
    <property type="nucleotide sequence ID" value="NZ_JBHSBI010000002.1"/>
</dbReference>
<dbReference type="InterPro" id="IPR036291">
    <property type="entry name" value="NAD(P)-bd_dom_sf"/>
</dbReference>
<dbReference type="InterPro" id="IPR051207">
    <property type="entry name" value="ComplexI_NDUFA9_subunit"/>
</dbReference>
<sequence>MTSVLVTGGSGRLGRALLGVLAGAGFDVRATSRTARPAGDGVRWLVADLTTGMGVTEAVAGADTIVHLASAPYKGRYTLRVELHGTSLLLAAARESGARHLVYTSIVGADQVPWGYFRTKVRAERLVRGGGAPWTIVRLTQFHGFVDQALRGMARLGVLVADPGIPAQPVDVADAAARLASVVRRGPGGEIEEYGGPQTLTMAEAAETWLRVRGLRRPVLRMRVPGGLGRAFRAGHLATKAQPTGEITWEDYLRRP</sequence>
<organism evidence="2 3">
    <name type="scientific">Nonomuraea purpurea</name>
    <dbReference type="NCBI Taxonomy" id="1849276"/>
    <lineage>
        <taxon>Bacteria</taxon>
        <taxon>Bacillati</taxon>
        <taxon>Actinomycetota</taxon>
        <taxon>Actinomycetes</taxon>
        <taxon>Streptosporangiales</taxon>
        <taxon>Streptosporangiaceae</taxon>
        <taxon>Nonomuraea</taxon>
    </lineage>
</organism>
<evidence type="ECO:0000259" key="1">
    <source>
        <dbReference type="Pfam" id="PF13460"/>
    </source>
</evidence>
<gene>
    <name evidence="2" type="ORF">ACFOY2_03755</name>
</gene>
<dbReference type="PANTHER" id="PTHR12126">
    <property type="entry name" value="NADH-UBIQUINONE OXIDOREDUCTASE 39 KDA SUBUNIT-RELATED"/>
    <property type="match status" value="1"/>
</dbReference>
<accession>A0ABV8G0Z3</accession>
<comment type="caution">
    <text evidence="2">The sequence shown here is derived from an EMBL/GenBank/DDBJ whole genome shotgun (WGS) entry which is preliminary data.</text>
</comment>
<reference evidence="3" key="1">
    <citation type="journal article" date="2019" name="Int. J. Syst. Evol. Microbiol.">
        <title>The Global Catalogue of Microorganisms (GCM) 10K type strain sequencing project: providing services to taxonomists for standard genome sequencing and annotation.</title>
        <authorList>
            <consortium name="The Broad Institute Genomics Platform"/>
            <consortium name="The Broad Institute Genome Sequencing Center for Infectious Disease"/>
            <person name="Wu L."/>
            <person name="Ma J."/>
        </authorList>
    </citation>
    <scope>NUCLEOTIDE SEQUENCE [LARGE SCALE GENOMIC DNA]</scope>
    <source>
        <strain evidence="3">TBRC 1276</strain>
    </source>
</reference>
<evidence type="ECO:0000313" key="3">
    <source>
        <dbReference type="Proteomes" id="UP001595851"/>
    </source>
</evidence>
<dbReference type="Pfam" id="PF13460">
    <property type="entry name" value="NAD_binding_10"/>
    <property type="match status" value="1"/>
</dbReference>
<evidence type="ECO:0000313" key="2">
    <source>
        <dbReference type="EMBL" id="MFC4006322.1"/>
    </source>
</evidence>
<dbReference type="PANTHER" id="PTHR12126:SF11">
    <property type="entry name" value="NADH DEHYDROGENASE [UBIQUINONE] 1 ALPHA SUBCOMPLEX SUBUNIT 9, MITOCHONDRIAL"/>
    <property type="match status" value="1"/>
</dbReference>
<dbReference type="InterPro" id="IPR016040">
    <property type="entry name" value="NAD(P)-bd_dom"/>
</dbReference>
<feature type="domain" description="NAD(P)-binding" evidence="1">
    <location>
        <begin position="8"/>
        <end position="142"/>
    </location>
</feature>
<protein>
    <submittedName>
        <fullName evidence="2">SDR family oxidoreductase</fullName>
    </submittedName>
</protein>
<keyword evidence="3" id="KW-1185">Reference proteome</keyword>
<proteinExistence type="predicted"/>